<dbReference type="InterPro" id="IPR016024">
    <property type="entry name" value="ARM-type_fold"/>
</dbReference>
<dbReference type="OMA" id="WICTSEN"/>
<dbReference type="SUPFAM" id="SSF48371">
    <property type="entry name" value="ARM repeat"/>
    <property type="match status" value="1"/>
</dbReference>
<dbReference type="AlphaFoldDB" id="R7V6W6"/>
<keyword evidence="3" id="KW-1185">Reference proteome</keyword>
<reference evidence="2" key="3">
    <citation type="submission" date="2015-06" db="UniProtKB">
        <authorList>
            <consortium name="EnsemblMetazoa"/>
        </authorList>
    </citation>
    <scope>IDENTIFICATION</scope>
</reference>
<dbReference type="EMBL" id="AMQN01004896">
    <property type="status" value="NOT_ANNOTATED_CDS"/>
    <property type="molecule type" value="Genomic_DNA"/>
</dbReference>
<dbReference type="Gene3D" id="1.25.10.10">
    <property type="entry name" value="Leucine-rich Repeat Variant"/>
    <property type="match status" value="1"/>
</dbReference>
<dbReference type="Pfam" id="PF24139">
    <property type="entry name" value="TPR_TNPO3_IPO13_4th"/>
    <property type="match status" value="1"/>
</dbReference>
<protein>
    <recommendedName>
        <fullName evidence="4">Transportin-3</fullName>
    </recommendedName>
</protein>
<evidence type="ECO:0000313" key="2">
    <source>
        <dbReference type="EnsemblMetazoa" id="CapteP228576"/>
    </source>
</evidence>
<dbReference type="InterPro" id="IPR011989">
    <property type="entry name" value="ARM-like"/>
</dbReference>
<dbReference type="Proteomes" id="UP000014760">
    <property type="component" value="Unassembled WGS sequence"/>
</dbReference>
<dbReference type="GO" id="GO:0006606">
    <property type="term" value="P:protein import into nucleus"/>
    <property type="evidence" value="ECO:0007669"/>
    <property type="project" value="TreeGrafter"/>
</dbReference>
<dbReference type="OrthoDB" id="435593at2759"/>
<dbReference type="InterPro" id="IPR057942">
    <property type="entry name" value="TPR_TNPO3_IPO13_3rd"/>
</dbReference>
<dbReference type="PANTHER" id="PTHR12363">
    <property type="entry name" value="TRANSPORTIN 3 AND IMPORTIN 13"/>
    <property type="match status" value="1"/>
</dbReference>
<dbReference type="Pfam" id="PF24140">
    <property type="entry name" value="TPR_TNPO3_IPO13_3rd"/>
    <property type="match status" value="1"/>
</dbReference>
<dbReference type="EMBL" id="KB294622">
    <property type="protein sequence ID" value="ELU14309.1"/>
    <property type="molecule type" value="Genomic_DNA"/>
</dbReference>
<proteinExistence type="predicted"/>
<reference evidence="1 3" key="2">
    <citation type="journal article" date="2013" name="Nature">
        <title>Insights into bilaterian evolution from three spiralian genomes.</title>
        <authorList>
            <person name="Simakov O."/>
            <person name="Marletaz F."/>
            <person name="Cho S.J."/>
            <person name="Edsinger-Gonzales E."/>
            <person name="Havlak P."/>
            <person name="Hellsten U."/>
            <person name="Kuo D.H."/>
            <person name="Larsson T."/>
            <person name="Lv J."/>
            <person name="Arendt D."/>
            <person name="Savage R."/>
            <person name="Osoegawa K."/>
            <person name="de Jong P."/>
            <person name="Grimwood J."/>
            <person name="Chapman J.A."/>
            <person name="Shapiro H."/>
            <person name="Aerts A."/>
            <person name="Otillar R.P."/>
            <person name="Terry A.Y."/>
            <person name="Boore J.L."/>
            <person name="Grigoriev I.V."/>
            <person name="Lindberg D.R."/>
            <person name="Seaver E.C."/>
            <person name="Weisblat D.A."/>
            <person name="Putnam N.H."/>
            <person name="Rokhsar D.S."/>
        </authorList>
    </citation>
    <scope>NUCLEOTIDE SEQUENCE</scope>
    <source>
        <strain evidence="1 3">I ESC-2004</strain>
    </source>
</reference>
<name>R7V6W6_CAPTE</name>
<dbReference type="HOGENOM" id="CLU_042611_1_0_1"/>
<gene>
    <name evidence="1" type="ORF">CAPTEDRAFT_228576</name>
</gene>
<evidence type="ECO:0008006" key="4">
    <source>
        <dbReference type="Google" id="ProtNLM"/>
    </source>
</evidence>
<dbReference type="GO" id="GO:0005737">
    <property type="term" value="C:cytoplasm"/>
    <property type="evidence" value="ECO:0007669"/>
    <property type="project" value="TreeGrafter"/>
</dbReference>
<accession>R7V6W6</accession>
<sequence length="463" mass="51236">MALRRLFSGIGLLPSTAALCTLGRMISMSVFLLRSDPVLQYLLSGLQNAQLATAAATALQSICSQCKQHMTDHFAGLLQIVQAMDTFSVANDAATGLLKGTSLILGRMPQDKVTEGMRQLCSLQVVHLSKIMDSDQEKVVAGCKTSDPTVWLDRLAAIFRHTSPSINNGQDHPCRVVIQEVWPVLSRAFEKYQSDVRIIERCCRCVRFAVRCLGKDSSDLLTPLVTQMVVLYTTHQHSCYLYLGSILVDEYGSENNCIEGLLSMLQAFCPPTFKILEEQNGIRNHPDTVDDLFRLCLRFAQRSPVAFLRAEVAKPLFCCAIAACSNDHKDANASVTKFLTEIIKLGWEKQDKNDYADRRSLVLGLLSEHGHNLVHALINACVYSLPSYMMPDSAEVLHELILLDKTNASAWLEAALKALPTHNSGGAITATQEQLTAFHSTATGAEDLKVVSRCLREFTRLYR</sequence>
<evidence type="ECO:0000313" key="3">
    <source>
        <dbReference type="Proteomes" id="UP000014760"/>
    </source>
</evidence>
<dbReference type="PANTHER" id="PTHR12363:SF42">
    <property type="entry name" value="TRANSPORTIN-3"/>
    <property type="match status" value="1"/>
</dbReference>
<dbReference type="InterPro" id="IPR051345">
    <property type="entry name" value="Importin_beta-like_NTR"/>
</dbReference>
<organism evidence="1">
    <name type="scientific">Capitella teleta</name>
    <name type="common">Polychaete worm</name>
    <dbReference type="NCBI Taxonomy" id="283909"/>
    <lineage>
        <taxon>Eukaryota</taxon>
        <taxon>Metazoa</taxon>
        <taxon>Spiralia</taxon>
        <taxon>Lophotrochozoa</taxon>
        <taxon>Annelida</taxon>
        <taxon>Polychaeta</taxon>
        <taxon>Sedentaria</taxon>
        <taxon>Scolecida</taxon>
        <taxon>Capitellidae</taxon>
        <taxon>Capitella</taxon>
    </lineage>
</organism>
<dbReference type="EnsemblMetazoa" id="CapteT228576">
    <property type="protein sequence ID" value="CapteP228576"/>
    <property type="gene ID" value="CapteG228576"/>
</dbReference>
<evidence type="ECO:0000313" key="1">
    <source>
        <dbReference type="EMBL" id="ELU14309.1"/>
    </source>
</evidence>
<dbReference type="STRING" id="283909.R7V6W6"/>
<reference evidence="3" key="1">
    <citation type="submission" date="2012-12" db="EMBL/GenBank/DDBJ databases">
        <authorList>
            <person name="Hellsten U."/>
            <person name="Grimwood J."/>
            <person name="Chapman J.A."/>
            <person name="Shapiro H."/>
            <person name="Aerts A."/>
            <person name="Otillar R.P."/>
            <person name="Terry A.Y."/>
            <person name="Boore J.L."/>
            <person name="Simakov O."/>
            <person name="Marletaz F."/>
            <person name="Cho S.-J."/>
            <person name="Edsinger-Gonzales E."/>
            <person name="Havlak P."/>
            <person name="Kuo D.-H."/>
            <person name="Larsson T."/>
            <person name="Lv J."/>
            <person name="Arendt D."/>
            <person name="Savage R."/>
            <person name="Osoegawa K."/>
            <person name="de Jong P."/>
            <person name="Lindberg D.R."/>
            <person name="Seaver E.C."/>
            <person name="Weisblat D.A."/>
            <person name="Putnam N.H."/>
            <person name="Grigoriev I.V."/>
            <person name="Rokhsar D.S."/>
        </authorList>
    </citation>
    <scope>NUCLEOTIDE SEQUENCE</scope>
    <source>
        <strain evidence="3">I ESC-2004</strain>
    </source>
</reference>
<dbReference type="InterPro" id="IPR058537">
    <property type="entry name" value="TPR_TNPO3_IPO13_4th"/>
</dbReference>